<dbReference type="GO" id="GO:0004141">
    <property type="term" value="F:dethiobiotin synthase activity"/>
    <property type="evidence" value="ECO:0007669"/>
    <property type="project" value="UniProtKB-UniRule"/>
</dbReference>
<dbReference type="PIRSF" id="PIRSF006755">
    <property type="entry name" value="DTB_synth"/>
    <property type="match status" value="1"/>
</dbReference>
<dbReference type="HAMAP" id="MF_00336">
    <property type="entry name" value="BioD"/>
    <property type="match status" value="1"/>
</dbReference>
<proteinExistence type="inferred from homology"/>
<sequence length="216" mass="24605">MAKRIFVSATNTDIGKTYTTKLLLKEFASRGFRVGVFKPIETGVEKVAHDALELLAYVKEVNYEFKEIDIEDIAPITYRLPAAPYVASNNEEIDFKKIDSALEKLEKLCDILIIEGAGGLYVPIDDKYMMIDLISYFKAYALLVTHCSLGCINDTLLSKKALEDKKLPYTIVFNCKEREDNSFSQVSEPYFTKNNFEVLKVSENIDTICDVLYNYK</sequence>
<evidence type="ECO:0000256" key="3">
    <source>
        <dbReference type="ARBA" id="ARBA00022723"/>
    </source>
</evidence>
<dbReference type="GO" id="GO:0000287">
    <property type="term" value="F:magnesium ion binding"/>
    <property type="evidence" value="ECO:0007669"/>
    <property type="project" value="UniProtKB-UniRule"/>
</dbReference>
<feature type="active site" evidence="9">
    <location>
        <position position="38"/>
    </location>
</feature>
<dbReference type="Proteomes" id="UP000326061">
    <property type="component" value="Chromosome"/>
</dbReference>
<comment type="catalytic activity">
    <reaction evidence="9">
        <text>(7R,8S)-7,8-diammoniononanoate + CO2 + ATP = (4R,5S)-dethiobiotin + ADP + phosphate + 3 H(+)</text>
        <dbReference type="Rhea" id="RHEA:15805"/>
        <dbReference type="ChEBI" id="CHEBI:15378"/>
        <dbReference type="ChEBI" id="CHEBI:16526"/>
        <dbReference type="ChEBI" id="CHEBI:30616"/>
        <dbReference type="ChEBI" id="CHEBI:43474"/>
        <dbReference type="ChEBI" id="CHEBI:149469"/>
        <dbReference type="ChEBI" id="CHEBI:149473"/>
        <dbReference type="ChEBI" id="CHEBI:456216"/>
        <dbReference type="EC" id="6.3.3.3"/>
    </reaction>
</comment>
<reference evidence="11" key="1">
    <citation type="submission" date="2019-06" db="EMBL/GenBank/DDBJ databases">
        <title>Sulfurimonas gotlandica sp. nov., a chemoautotrophic and psychrotolerant epsilonproteobacterium isolated from a pelagic redoxcline, and an emended description of the genus Sulfurimonas.</title>
        <authorList>
            <person name="Wang S."/>
            <person name="Jiang L."/>
            <person name="Shao Z."/>
        </authorList>
    </citation>
    <scope>NUCLEOTIDE SEQUENCE [LARGE SCALE GENOMIC DNA]</scope>
    <source>
        <strain evidence="11">1-1N</strain>
    </source>
</reference>
<comment type="pathway">
    <text evidence="9">Cofactor biosynthesis; biotin biosynthesis; biotin from 7,8-diaminononanoate: step 1/2.</text>
</comment>
<organism evidence="10 11">
    <name type="scientific">Sulfurimonas xiamenensis</name>
    <dbReference type="NCBI Taxonomy" id="2590021"/>
    <lineage>
        <taxon>Bacteria</taxon>
        <taxon>Pseudomonadati</taxon>
        <taxon>Campylobacterota</taxon>
        <taxon>Epsilonproteobacteria</taxon>
        <taxon>Campylobacterales</taxon>
        <taxon>Sulfurimonadaceae</taxon>
        <taxon>Sulfurimonas</taxon>
    </lineage>
</organism>
<evidence type="ECO:0000256" key="6">
    <source>
        <dbReference type="ARBA" id="ARBA00022840"/>
    </source>
</evidence>
<comment type="subunit">
    <text evidence="9">Homodimer.</text>
</comment>
<evidence type="ECO:0000256" key="1">
    <source>
        <dbReference type="ARBA" id="ARBA00022490"/>
    </source>
</evidence>
<keyword evidence="3 9" id="KW-0479">Metal-binding</keyword>
<dbReference type="AlphaFoldDB" id="A0AAJ4A2J1"/>
<evidence type="ECO:0000313" key="11">
    <source>
        <dbReference type="Proteomes" id="UP000326061"/>
    </source>
</evidence>
<comment type="catalytic activity">
    <reaction evidence="8">
        <text>(7R,8S)-8-amino-7-(carboxyamino)nonanoate + ATP = (4R,5S)-dethiobiotin + ADP + phosphate + H(+)</text>
        <dbReference type="Rhea" id="RHEA:63684"/>
        <dbReference type="ChEBI" id="CHEBI:15378"/>
        <dbReference type="ChEBI" id="CHEBI:30616"/>
        <dbReference type="ChEBI" id="CHEBI:43474"/>
        <dbReference type="ChEBI" id="CHEBI:149470"/>
        <dbReference type="ChEBI" id="CHEBI:149473"/>
        <dbReference type="ChEBI" id="CHEBI:456216"/>
    </reaction>
</comment>
<dbReference type="CDD" id="cd03109">
    <property type="entry name" value="DTBS"/>
    <property type="match status" value="1"/>
</dbReference>
<feature type="binding site" evidence="9">
    <location>
        <position position="50"/>
    </location>
    <ligand>
        <name>ATP</name>
        <dbReference type="ChEBI" id="CHEBI:30616"/>
    </ligand>
</feature>
<name>A0AAJ4A2J1_9BACT</name>
<dbReference type="GO" id="GO:0005524">
    <property type="term" value="F:ATP binding"/>
    <property type="evidence" value="ECO:0007669"/>
    <property type="project" value="UniProtKB-UniRule"/>
</dbReference>
<dbReference type="PANTHER" id="PTHR43210:SF2">
    <property type="entry name" value="ATP-DEPENDENT DETHIOBIOTIN SYNTHETASE BIOD 2"/>
    <property type="match status" value="1"/>
</dbReference>
<dbReference type="Gene3D" id="3.40.50.300">
    <property type="entry name" value="P-loop containing nucleotide triphosphate hydrolases"/>
    <property type="match status" value="1"/>
</dbReference>
<comment type="subcellular location">
    <subcellularLocation>
        <location evidence="9">Cytoplasm</location>
    </subcellularLocation>
</comment>
<feature type="binding site" evidence="9">
    <location>
        <begin position="115"/>
        <end position="118"/>
    </location>
    <ligand>
        <name>ATP</name>
        <dbReference type="ChEBI" id="CHEBI:30616"/>
    </ligand>
</feature>
<comment type="caution">
    <text evidence="9">Lacks conserved residue(s) required for the propagation of feature annotation.</text>
</comment>
<keyword evidence="2 9" id="KW-0436">Ligase</keyword>
<feature type="binding site" evidence="9">
    <location>
        <position position="50"/>
    </location>
    <ligand>
        <name>Mg(2+)</name>
        <dbReference type="ChEBI" id="CHEBI:18420"/>
    </ligand>
</feature>
<gene>
    <name evidence="9 10" type="primary">bioD</name>
    <name evidence="10" type="ORF">FJR47_01945</name>
</gene>
<feature type="binding site" evidence="9">
    <location>
        <position position="115"/>
    </location>
    <ligand>
        <name>Mg(2+)</name>
        <dbReference type="ChEBI" id="CHEBI:18420"/>
    </ligand>
</feature>
<keyword evidence="5 9" id="KW-0093">Biotin biosynthesis</keyword>
<keyword evidence="6 9" id="KW-0067">ATP-binding</keyword>
<feature type="binding site" evidence="9">
    <location>
        <begin position="13"/>
        <end position="18"/>
    </location>
    <ligand>
        <name>ATP</name>
        <dbReference type="ChEBI" id="CHEBI:30616"/>
    </ligand>
</feature>
<accession>A0AAJ4A2J1</accession>
<comment type="similarity">
    <text evidence="9">Belongs to the dethiobiotin synthetase family.</text>
</comment>
<dbReference type="RefSeq" id="WP_152298800.1">
    <property type="nucleotide sequence ID" value="NZ_CP041166.1"/>
</dbReference>
<dbReference type="Pfam" id="PF13500">
    <property type="entry name" value="AAA_26"/>
    <property type="match status" value="1"/>
</dbReference>
<dbReference type="PANTHER" id="PTHR43210">
    <property type="entry name" value="DETHIOBIOTIN SYNTHETASE"/>
    <property type="match status" value="1"/>
</dbReference>
<comment type="function">
    <text evidence="9">Catalyzes a mechanistically unusual reaction, the ATP-dependent insertion of CO2 between the N7 and N8 nitrogen atoms of 7,8-diaminopelargonic acid (DAPA, also called 7,8-diammoniononanoate) to form a ureido ring.</text>
</comment>
<keyword evidence="7 9" id="KW-0460">Magnesium</keyword>
<dbReference type="GO" id="GO:0005829">
    <property type="term" value="C:cytosol"/>
    <property type="evidence" value="ECO:0007669"/>
    <property type="project" value="TreeGrafter"/>
</dbReference>
<dbReference type="InterPro" id="IPR027417">
    <property type="entry name" value="P-loop_NTPase"/>
</dbReference>
<evidence type="ECO:0000256" key="4">
    <source>
        <dbReference type="ARBA" id="ARBA00022741"/>
    </source>
</evidence>
<feature type="binding site" evidence="9">
    <location>
        <position position="42"/>
    </location>
    <ligand>
        <name>substrate</name>
    </ligand>
</feature>
<dbReference type="NCBIfam" id="TIGR00347">
    <property type="entry name" value="bioD"/>
    <property type="match status" value="1"/>
</dbReference>
<keyword evidence="1 9" id="KW-0963">Cytoplasm</keyword>
<evidence type="ECO:0000256" key="2">
    <source>
        <dbReference type="ARBA" id="ARBA00022598"/>
    </source>
</evidence>
<dbReference type="InterPro" id="IPR004472">
    <property type="entry name" value="DTB_synth_BioD"/>
</dbReference>
<dbReference type="KEGG" id="suln:FJR47_01945"/>
<evidence type="ECO:0000256" key="5">
    <source>
        <dbReference type="ARBA" id="ARBA00022756"/>
    </source>
</evidence>
<feature type="binding site" evidence="9">
    <location>
        <position position="17"/>
    </location>
    <ligand>
        <name>Mg(2+)</name>
        <dbReference type="ChEBI" id="CHEBI:18420"/>
    </ligand>
</feature>
<evidence type="ECO:0000256" key="7">
    <source>
        <dbReference type="ARBA" id="ARBA00022842"/>
    </source>
</evidence>
<protein>
    <recommendedName>
        <fullName evidence="9">ATP-dependent dethiobiotin synthetase BioD</fullName>
        <ecNumber evidence="9">6.3.3.3</ecNumber>
    </recommendedName>
    <alternativeName>
        <fullName evidence="9">DTB synthetase</fullName>
        <shortName evidence="9">DTBS</shortName>
    </alternativeName>
    <alternativeName>
        <fullName evidence="9">Dethiobiotin synthase</fullName>
    </alternativeName>
</protein>
<keyword evidence="11" id="KW-1185">Reference proteome</keyword>
<evidence type="ECO:0000256" key="9">
    <source>
        <dbReference type="HAMAP-Rule" id="MF_00336"/>
    </source>
</evidence>
<dbReference type="SUPFAM" id="SSF52540">
    <property type="entry name" value="P-loop containing nucleoside triphosphate hydrolases"/>
    <property type="match status" value="1"/>
</dbReference>
<dbReference type="GO" id="GO:0009102">
    <property type="term" value="P:biotin biosynthetic process"/>
    <property type="evidence" value="ECO:0007669"/>
    <property type="project" value="UniProtKB-UniRule"/>
</dbReference>
<dbReference type="EMBL" id="CP041166">
    <property type="protein sequence ID" value="QFR42736.1"/>
    <property type="molecule type" value="Genomic_DNA"/>
</dbReference>
<evidence type="ECO:0000256" key="8">
    <source>
        <dbReference type="ARBA" id="ARBA00047386"/>
    </source>
</evidence>
<comment type="cofactor">
    <cofactor evidence="9">
        <name>Mg(2+)</name>
        <dbReference type="ChEBI" id="CHEBI:18420"/>
    </cofactor>
</comment>
<evidence type="ECO:0000313" key="10">
    <source>
        <dbReference type="EMBL" id="QFR42736.1"/>
    </source>
</evidence>
<keyword evidence="4 9" id="KW-0547">Nucleotide-binding</keyword>
<dbReference type="EC" id="6.3.3.3" evidence="9"/>